<protein>
    <submittedName>
        <fullName evidence="2">Uncharacterized protein</fullName>
    </submittedName>
</protein>
<keyword evidence="3" id="KW-1185">Reference proteome</keyword>
<dbReference type="EMBL" id="MU842943">
    <property type="protein sequence ID" value="KAK2025212.1"/>
    <property type="molecule type" value="Genomic_DNA"/>
</dbReference>
<feature type="compositionally biased region" description="Polar residues" evidence="1">
    <location>
        <begin position="35"/>
        <end position="51"/>
    </location>
</feature>
<name>A0AAD9LY58_9PEZI</name>
<evidence type="ECO:0000256" key="1">
    <source>
        <dbReference type="SAM" id="MobiDB-lite"/>
    </source>
</evidence>
<feature type="compositionally biased region" description="Basic and acidic residues" evidence="1">
    <location>
        <begin position="201"/>
        <end position="210"/>
    </location>
</feature>
<proteinExistence type="predicted"/>
<organism evidence="2 3">
    <name type="scientific">Colletotrichum zoysiae</name>
    <dbReference type="NCBI Taxonomy" id="1216348"/>
    <lineage>
        <taxon>Eukaryota</taxon>
        <taxon>Fungi</taxon>
        <taxon>Dikarya</taxon>
        <taxon>Ascomycota</taxon>
        <taxon>Pezizomycotina</taxon>
        <taxon>Sordariomycetes</taxon>
        <taxon>Hypocreomycetidae</taxon>
        <taxon>Glomerellales</taxon>
        <taxon>Glomerellaceae</taxon>
        <taxon>Colletotrichum</taxon>
        <taxon>Colletotrichum graminicola species complex</taxon>
    </lineage>
</organism>
<feature type="region of interest" description="Disordered" evidence="1">
    <location>
        <begin position="131"/>
        <end position="210"/>
    </location>
</feature>
<gene>
    <name evidence="2" type="ORF">LX32DRAFT_730978</name>
</gene>
<comment type="caution">
    <text evidence="2">The sequence shown here is derived from an EMBL/GenBank/DDBJ whole genome shotgun (WGS) entry which is preliminary data.</text>
</comment>
<feature type="compositionally biased region" description="Low complexity" evidence="1">
    <location>
        <begin position="163"/>
        <end position="178"/>
    </location>
</feature>
<dbReference type="Proteomes" id="UP001232148">
    <property type="component" value="Unassembled WGS sequence"/>
</dbReference>
<feature type="compositionally biased region" description="Basic and acidic residues" evidence="1">
    <location>
        <begin position="182"/>
        <end position="193"/>
    </location>
</feature>
<reference evidence="2" key="1">
    <citation type="submission" date="2021-06" db="EMBL/GenBank/DDBJ databases">
        <title>Comparative genomics, transcriptomics and evolutionary studies reveal genomic signatures of adaptation to plant cell wall in hemibiotrophic fungi.</title>
        <authorList>
            <consortium name="DOE Joint Genome Institute"/>
            <person name="Baroncelli R."/>
            <person name="Diaz J.F."/>
            <person name="Benocci T."/>
            <person name="Peng M."/>
            <person name="Battaglia E."/>
            <person name="Haridas S."/>
            <person name="Andreopoulos W."/>
            <person name="Labutti K."/>
            <person name="Pangilinan J."/>
            <person name="Floch G.L."/>
            <person name="Makela M.R."/>
            <person name="Henrissat B."/>
            <person name="Grigoriev I.V."/>
            <person name="Crouch J.A."/>
            <person name="De Vries R.P."/>
            <person name="Sukno S.A."/>
            <person name="Thon M.R."/>
        </authorList>
    </citation>
    <scope>NUCLEOTIDE SEQUENCE</scope>
    <source>
        <strain evidence="2">MAFF235873</strain>
    </source>
</reference>
<feature type="region of interest" description="Disordered" evidence="1">
    <location>
        <begin position="21"/>
        <end position="51"/>
    </location>
</feature>
<dbReference type="AlphaFoldDB" id="A0AAD9LY58"/>
<evidence type="ECO:0000313" key="2">
    <source>
        <dbReference type="EMBL" id="KAK2025212.1"/>
    </source>
</evidence>
<accession>A0AAD9LY58</accession>
<sequence>MCKDHDLVGNAVGHLIIFNTGPPPPSYKPTRARPSATSNSPRPPAANSNGAILNLGGARHCLPVLRLPRPHPYAEVVTACMATRYAVGIHDTIPESLVSRFLPADTPMPSRLNVIHGNHFHVSAVATLADGEDARPLTSSQNDGPRSDAESRRRQLLRTGRPSAASAVATTPAASESTRSFRTREFRQSESRRLAGRGYTSRREQSCPLQ</sequence>
<evidence type="ECO:0000313" key="3">
    <source>
        <dbReference type="Proteomes" id="UP001232148"/>
    </source>
</evidence>